<dbReference type="EMBL" id="CAJVPS010000224">
    <property type="protein sequence ID" value="CAG8466890.1"/>
    <property type="molecule type" value="Genomic_DNA"/>
</dbReference>
<feature type="transmembrane region" description="Helical" evidence="1">
    <location>
        <begin position="150"/>
        <end position="172"/>
    </location>
</feature>
<keyword evidence="1" id="KW-0472">Membrane</keyword>
<evidence type="ECO:0000256" key="1">
    <source>
        <dbReference type="SAM" id="Phobius"/>
    </source>
</evidence>
<organism evidence="2 3">
    <name type="scientific">Ambispora leptoticha</name>
    <dbReference type="NCBI Taxonomy" id="144679"/>
    <lineage>
        <taxon>Eukaryota</taxon>
        <taxon>Fungi</taxon>
        <taxon>Fungi incertae sedis</taxon>
        <taxon>Mucoromycota</taxon>
        <taxon>Glomeromycotina</taxon>
        <taxon>Glomeromycetes</taxon>
        <taxon>Archaeosporales</taxon>
        <taxon>Ambisporaceae</taxon>
        <taxon>Ambispora</taxon>
    </lineage>
</organism>
<keyword evidence="1" id="KW-1133">Transmembrane helix</keyword>
<dbReference type="Proteomes" id="UP000789508">
    <property type="component" value="Unassembled WGS sequence"/>
</dbReference>
<reference evidence="2" key="1">
    <citation type="submission" date="2021-06" db="EMBL/GenBank/DDBJ databases">
        <authorList>
            <person name="Kallberg Y."/>
            <person name="Tangrot J."/>
            <person name="Rosling A."/>
        </authorList>
    </citation>
    <scope>NUCLEOTIDE SEQUENCE</scope>
    <source>
        <strain evidence="2">FL130A</strain>
    </source>
</reference>
<dbReference type="OrthoDB" id="10525698at2759"/>
<accession>A0A9N8Z5C9</accession>
<feature type="transmembrane region" description="Helical" evidence="1">
    <location>
        <begin position="90"/>
        <end position="111"/>
    </location>
</feature>
<evidence type="ECO:0000313" key="2">
    <source>
        <dbReference type="EMBL" id="CAG8466890.1"/>
    </source>
</evidence>
<name>A0A9N8Z5C9_9GLOM</name>
<evidence type="ECO:0000313" key="3">
    <source>
        <dbReference type="Proteomes" id="UP000789508"/>
    </source>
</evidence>
<feature type="transmembrane region" description="Helical" evidence="1">
    <location>
        <begin position="20"/>
        <end position="43"/>
    </location>
</feature>
<sequence>MVKKSPHHKGLGHFCFCIGLRLGSILLTITWLLGGIASAVLFIKYPIYEMKKELTITLLMFSFSATIFAVYGLYALIIRKSDKSIRIYSNLSWVLMVLIWLILSLTMIASLTASYKTSLKDCRAFMIYKYPPKKIEGFCENRVKTSIIEVAVGTLTACLVNIYFSIMLRAYLARREHKARFKNRRDSLASTAVFTYSVKSDNLTNRSYSMDFESLLKKIKPKSLSSAPSQRSEEDAAAAYAEFVSLPSIAYKQNKRNTRHMHTSIDAVLETEEDITDYSA</sequence>
<feature type="transmembrane region" description="Helical" evidence="1">
    <location>
        <begin position="55"/>
        <end position="78"/>
    </location>
</feature>
<keyword evidence="3" id="KW-1185">Reference proteome</keyword>
<comment type="caution">
    <text evidence="2">The sequence shown here is derived from an EMBL/GenBank/DDBJ whole genome shotgun (WGS) entry which is preliminary data.</text>
</comment>
<protein>
    <submittedName>
        <fullName evidence="2">14310_t:CDS:1</fullName>
    </submittedName>
</protein>
<proteinExistence type="predicted"/>
<gene>
    <name evidence="2" type="ORF">ALEPTO_LOCUS1821</name>
</gene>
<dbReference type="AlphaFoldDB" id="A0A9N8Z5C9"/>
<keyword evidence="1" id="KW-0812">Transmembrane</keyword>